<dbReference type="AlphaFoldDB" id="A0A560HVG6"/>
<comment type="caution">
    <text evidence="2">The sequence shown here is derived from an EMBL/GenBank/DDBJ whole genome shotgun (WGS) entry which is preliminary data.</text>
</comment>
<name>A0A560HVG6_9PROT</name>
<accession>A0A560HVG6</accession>
<reference evidence="2 3" key="1">
    <citation type="submission" date="2019-06" db="EMBL/GenBank/DDBJ databases">
        <title>Genomic Encyclopedia of Type Strains, Phase IV (KMG-V): Genome sequencing to study the core and pangenomes of soil and plant-associated prokaryotes.</title>
        <authorList>
            <person name="Whitman W."/>
        </authorList>
    </citation>
    <scope>NUCLEOTIDE SEQUENCE [LARGE SCALE GENOMIC DNA]</scope>
    <source>
        <strain evidence="2 3">BR 11140</strain>
    </source>
</reference>
<protein>
    <submittedName>
        <fullName evidence="2">Uncharacterized protein</fullName>
    </submittedName>
</protein>
<organism evidence="2 3">
    <name type="scientific">Nitrospirillum amazonense</name>
    <dbReference type="NCBI Taxonomy" id="28077"/>
    <lineage>
        <taxon>Bacteria</taxon>
        <taxon>Pseudomonadati</taxon>
        <taxon>Pseudomonadota</taxon>
        <taxon>Alphaproteobacteria</taxon>
        <taxon>Rhodospirillales</taxon>
        <taxon>Azospirillaceae</taxon>
        <taxon>Nitrospirillum</taxon>
    </lineage>
</organism>
<feature type="chain" id="PRO_5021866214" evidence="1">
    <location>
        <begin position="36"/>
        <end position="138"/>
    </location>
</feature>
<dbReference type="EMBL" id="VITT01000023">
    <property type="protein sequence ID" value="TWB50622.1"/>
    <property type="molecule type" value="Genomic_DNA"/>
</dbReference>
<dbReference type="Proteomes" id="UP000318050">
    <property type="component" value="Unassembled WGS sequence"/>
</dbReference>
<feature type="signal peptide" evidence="1">
    <location>
        <begin position="1"/>
        <end position="35"/>
    </location>
</feature>
<evidence type="ECO:0000313" key="2">
    <source>
        <dbReference type="EMBL" id="TWB50622.1"/>
    </source>
</evidence>
<evidence type="ECO:0000256" key="1">
    <source>
        <dbReference type="SAM" id="SignalP"/>
    </source>
</evidence>
<proteinExistence type="predicted"/>
<sequence>MNPAPSLKGLAMTLAKFLSPALVALALAAAQPALAHGNTKPQHGGVVLMAGETVFELVNKAGAVALYVTDDDEPVAAAAMTGQISITTGGKTQVVALKPADGNRFDAPGATIPAKSQVAVQVVDTATKTSLGTTFTIN</sequence>
<evidence type="ECO:0000313" key="3">
    <source>
        <dbReference type="Proteomes" id="UP000318050"/>
    </source>
</evidence>
<gene>
    <name evidence="2" type="ORF">FBZ92_12340</name>
</gene>
<keyword evidence="1" id="KW-0732">Signal</keyword>